<evidence type="ECO:0000259" key="10">
    <source>
        <dbReference type="Pfam" id="PF14748"/>
    </source>
</evidence>
<dbReference type="PROSITE" id="PS00521">
    <property type="entry name" value="P5CR"/>
    <property type="match status" value="1"/>
</dbReference>
<comment type="pathway">
    <text evidence="5 8">Amino-acid biosynthesis; L-proline biosynthesis; L-proline from L-glutamate 5-semialdehyde: step 1/1.</text>
</comment>
<dbReference type="InterPro" id="IPR029036">
    <property type="entry name" value="P5CR_dimer"/>
</dbReference>
<dbReference type="Proteomes" id="UP000198802">
    <property type="component" value="Unassembled WGS sequence"/>
</dbReference>
<dbReference type="NCBIfam" id="TIGR00112">
    <property type="entry name" value="proC"/>
    <property type="match status" value="1"/>
</dbReference>
<dbReference type="InterPro" id="IPR028939">
    <property type="entry name" value="P5C_Rdtase_cat_N"/>
</dbReference>
<keyword evidence="12" id="KW-1185">Reference proteome</keyword>
<comment type="function">
    <text evidence="4 5">Catalyzes the reduction of 1-pyrroline-5-carboxylate (PCA) to L-proline.</text>
</comment>
<keyword evidence="5" id="KW-0963">Cytoplasm</keyword>
<evidence type="ECO:0000256" key="5">
    <source>
        <dbReference type="HAMAP-Rule" id="MF_01925"/>
    </source>
</evidence>
<keyword evidence="5 8" id="KW-0641">Proline biosynthesis</keyword>
<dbReference type="PIRSF" id="PIRSF000193">
    <property type="entry name" value="Pyrrol-5-carb_rd"/>
    <property type="match status" value="1"/>
</dbReference>
<feature type="domain" description="Pyrroline-5-carboxylate reductase dimerisation" evidence="10">
    <location>
        <begin position="163"/>
        <end position="276"/>
    </location>
</feature>
<dbReference type="InterPro" id="IPR053790">
    <property type="entry name" value="P5CR-like_CS"/>
</dbReference>
<dbReference type="Pfam" id="PF03807">
    <property type="entry name" value="F420_oxidored"/>
    <property type="match status" value="1"/>
</dbReference>
<evidence type="ECO:0000313" key="11">
    <source>
        <dbReference type="EMBL" id="CUU54212.1"/>
    </source>
</evidence>
<evidence type="ECO:0000256" key="2">
    <source>
        <dbReference type="ARBA" id="ARBA00022857"/>
    </source>
</evidence>
<organism evidence="11 12">
    <name type="scientific">Parafrankia irregularis</name>
    <dbReference type="NCBI Taxonomy" id="795642"/>
    <lineage>
        <taxon>Bacteria</taxon>
        <taxon>Bacillati</taxon>
        <taxon>Actinomycetota</taxon>
        <taxon>Actinomycetes</taxon>
        <taxon>Frankiales</taxon>
        <taxon>Frankiaceae</taxon>
        <taxon>Parafrankia</taxon>
    </lineage>
</organism>
<reference evidence="12" key="1">
    <citation type="submission" date="2015-11" db="EMBL/GenBank/DDBJ databases">
        <authorList>
            <person name="Varghese N."/>
        </authorList>
    </citation>
    <scope>NUCLEOTIDE SEQUENCE [LARGE SCALE GENOMIC DNA]</scope>
    <source>
        <strain evidence="12">DSM 45899</strain>
    </source>
</reference>
<keyword evidence="3 5" id="KW-0560">Oxidoreductase</keyword>
<sequence>MVQGSSVLAIVGVGRLGGALMSGLLGAGRAPSEVLAAERDPGRAAQVAAEYGVEVLDPPAAVAAAGTVVLAVKPQDMGSVLDQISAHIKPGTLVVSVAAGVSSSFVAQRLPAGTPVVRVMTNTPLLVNEAMSALCAGPGAGDEHLATVEEMLRPVGQVVRVSESQLDAVTALSGSGPAYFFYLIEAMIEGGVLLGLPRALAAELVVQTAAGSALMARGAAGDGSGSSGAEHPSLLREAVTSPGGTTIAALREFDRAAVRAAVLDAVEAACARSRELGAS</sequence>
<dbReference type="Gene3D" id="1.10.3730.10">
    <property type="entry name" value="ProC C-terminal domain-like"/>
    <property type="match status" value="1"/>
</dbReference>
<comment type="subcellular location">
    <subcellularLocation>
        <location evidence="5">Cytoplasm</location>
    </subcellularLocation>
</comment>
<comment type="catalytic activity">
    <reaction evidence="5">
        <text>L-proline + NAD(+) = (S)-1-pyrroline-5-carboxylate + NADH + 2 H(+)</text>
        <dbReference type="Rhea" id="RHEA:14105"/>
        <dbReference type="ChEBI" id="CHEBI:15378"/>
        <dbReference type="ChEBI" id="CHEBI:17388"/>
        <dbReference type="ChEBI" id="CHEBI:57540"/>
        <dbReference type="ChEBI" id="CHEBI:57945"/>
        <dbReference type="ChEBI" id="CHEBI:60039"/>
        <dbReference type="EC" id="1.5.1.2"/>
    </reaction>
</comment>
<dbReference type="GO" id="GO:0055129">
    <property type="term" value="P:L-proline biosynthetic process"/>
    <property type="evidence" value="ECO:0007669"/>
    <property type="project" value="UniProtKB-UniRule"/>
</dbReference>
<dbReference type="GO" id="GO:0004735">
    <property type="term" value="F:pyrroline-5-carboxylate reductase activity"/>
    <property type="evidence" value="ECO:0007669"/>
    <property type="project" value="UniProtKB-UniRule"/>
</dbReference>
<feature type="binding site" evidence="7">
    <location>
        <begin position="71"/>
        <end position="74"/>
    </location>
    <ligand>
        <name>NADP(+)</name>
        <dbReference type="ChEBI" id="CHEBI:58349"/>
    </ligand>
</feature>
<evidence type="ECO:0000256" key="1">
    <source>
        <dbReference type="ARBA" id="ARBA00005525"/>
    </source>
</evidence>
<dbReference type="SUPFAM" id="SSF51735">
    <property type="entry name" value="NAD(P)-binding Rossmann-fold domains"/>
    <property type="match status" value="1"/>
</dbReference>
<keyword evidence="5 8" id="KW-0028">Amino-acid biosynthesis</keyword>
<accession>A0A0S4QFE9</accession>
<evidence type="ECO:0000256" key="7">
    <source>
        <dbReference type="PIRSR" id="PIRSR000193-1"/>
    </source>
</evidence>
<protein>
    <recommendedName>
        <fullName evidence="5 6">Pyrroline-5-carboxylate reductase</fullName>
        <shortName evidence="5">P5C reductase</shortName>
        <shortName evidence="5">P5CR</shortName>
        <ecNumber evidence="5 6">1.5.1.2</ecNumber>
    </recommendedName>
    <alternativeName>
        <fullName evidence="5">PCA reductase</fullName>
    </alternativeName>
</protein>
<dbReference type="InterPro" id="IPR036291">
    <property type="entry name" value="NAD(P)-bd_dom_sf"/>
</dbReference>
<proteinExistence type="inferred from homology"/>
<dbReference type="PANTHER" id="PTHR11645">
    <property type="entry name" value="PYRROLINE-5-CARBOXYLATE REDUCTASE"/>
    <property type="match status" value="1"/>
</dbReference>
<dbReference type="EMBL" id="FAOZ01000002">
    <property type="protein sequence ID" value="CUU54212.1"/>
    <property type="molecule type" value="Genomic_DNA"/>
</dbReference>
<dbReference type="SUPFAM" id="SSF48179">
    <property type="entry name" value="6-phosphogluconate dehydrogenase C-terminal domain-like"/>
    <property type="match status" value="1"/>
</dbReference>
<feature type="domain" description="Pyrroline-5-carboxylate reductase catalytic N-terminal" evidence="9">
    <location>
        <begin position="8"/>
        <end position="100"/>
    </location>
</feature>
<dbReference type="Pfam" id="PF14748">
    <property type="entry name" value="P5CR_dimer"/>
    <property type="match status" value="1"/>
</dbReference>
<evidence type="ECO:0000313" key="12">
    <source>
        <dbReference type="Proteomes" id="UP000198802"/>
    </source>
</evidence>
<name>A0A0S4QFE9_9ACTN</name>
<dbReference type="InterPro" id="IPR008927">
    <property type="entry name" value="6-PGluconate_DH-like_C_sf"/>
</dbReference>
<comment type="catalytic activity">
    <reaction evidence="5 8">
        <text>L-proline + NADP(+) = (S)-1-pyrroline-5-carboxylate + NADPH + 2 H(+)</text>
        <dbReference type="Rhea" id="RHEA:14109"/>
        <dbReference type="ChEBI" id="CHEBI:15378"/>
        <dbReference type="ChEBI" id="CHEBI:17388"/>
        <dbReference type="ChEBI" id="CHEBI:57783"/>
        <dbReference type="ChEBI" id="CHEBI:58349"/>
        <dbReference type="ChEBI" id="CHEBI:60039"/>
        <dbReference type="EC" id="1.5.1.2"/>
    </reaction>
</comment>
<dbReference type="HAMAP" id="MF_01925">
    <property type="entry name" value="P5C_reductase"/>
    <property type="match status" value="1"/>
</dbReference>
<dbReference type="PANTHER" id="PTHR11645:SF0">
    <property type="entry name" value="PYRROLINE-5-CARBOXYLATE REDUCTASE 3"/>
    <property type="match status" value="1"/>
</dbReference>
<evidence type="ECO:0000259" key="9">
    <source>
        <dbReference type="Pfam" id="PF03807"/>
    </source>
</evidence>
<dbReference type="FunFam" id="1.10.3730.10:FF:000001">
    <property type="entry name" value="Pyrroline-5-carboxylate reductase"/>
    <property type="match status" value="1"/>
</dbReference>
<comment type="similarity">
    <text evidence="1 5 8">Belongs to the pyrroline-5-carboxylate reductase family.</text>
</comment>
<dbReference type="Gene3D" id="3.40.50.720">
    <property type="entry name" value="NAD(P)-binding Rossmann-like Domain"/>
    <property type="match status" value="1"/>
</dbReference>
<dbReference type="InterPro" id="IPR000304">
    <property type="entry name" value="Pyrroline-COOH_reductase"/>
</dbReference>
<evidence type="ECO:0000256" key="3">
    <source>
        <dbReference type="ARBA" id="ARBA00023002"/>
    </source>
</evidence>
<evidence type="ECO:0000256" key="8">
    <source>
        <dbReference type="RuleBase" id="RU003903"/>
    </source>
</evidence>
<dbReference type="AlphaFoldDB" id="A0A0S4QFE9"/>
<dbReference type="UniPathway" id="UPA00098">
    <property type="reaction ID" value="UER00361"/>
</dbReference>
<evidence type="ECO:0000256" key="6">
    <source>
        <dbReference type="NCBIfam" id="TIGR00112"/>
    </source>
</evidence>
<dbReference type="EC" id="1.5.1.2" evidence="5 6"/>
<gene>
    <name evidence="5" type="primary">proC</name>
    <name evidence="11" type="ORF">Ga0074812_102218</name>
</gene>
<dbReference type="GO" id="GO:0005737">
    <property type="term" value="C:cytoplasm"/>
    <property type="evidence" value="ECO:0007669"/>
    <property type="project" value="UniProtKB-SubCell"/>
</dbReference>
<evidence type="ECO:0000256" key="4">
    <source>
        <dbReference type="ARBA" id="ARBA00058118"/>
    </source>
</evidence>
<keyword evidence="2 5" id="KW-0521">NADP</keyword>